<dbReference type="RefSeq" id="WP_080063698.1">
    <property type="nucleotide sequence ID" value="NZ_MZGX01000006.1"/>
</dbReference>
<dbReference type="PIRSF" id="PIRSF006621">
    <property type="entry name" value="Dus"/>
    <property type="match status" value="1"/>
</dbReference>
<keyword evidence="10" id="KW-1185">Reference proteome</keyword>
<proteinExistence type="inferred from homology"/>
<dbReference type="PANTHER" id="PTHR45846:SF1">
    <property type="entry name" value="TRNA-DIHYDROURIDINE(47) SYNTHASE [NAD(P)(+)]-LIKE"/>
    <property type="match status" value="1"/>
</dbReference>
<keyword evidence="3 5" id="KW-0819">tRNA processing</keyword>
<evidence type="ECO:0000313" key="9">
    <source>
        <dbReference type="EMBL" id="OPX45018.1"/>
    </source>
</evidence>
<dbReference type="Gene3D" id="3.20.20.70">
    <property type="entry name" value="Aldolase class I"/>
    <property type="match status" value="1"/>
</dbReference>
<accession>A0A1V4SMB2</accession>
<evidence type="ECO:0000256" key="2">
    <source>
        <dbReference type="ARBA" id="ARBA00022643"/>
    </source>
</evidence>
<sequence length="323" mass="36486">MKLYLAPLQGMTTACYRNAYARIFGGIDAYYSPFIATADNERISRALLKDLLPEHNEDRVKIVPQLLSNSGEAFRRFAGTIYEMGHTEINWNIGCPFPMVTKKKKGAGILSHPHMIQSFLDTVCENLPYSLTVKMRLGMNSGEEGLRVMEILNQYPLGGVIIHARTGVQMYSGSVDLEAFEALSAACRHQVTYNGDIFTSGGFTSISERLPAVNNFMLGRGALRDPFLPWAIRGKTFSPADKVHMLREFHGEILQYYKTSLSGEKHICDKMKEFWSYISVHTDRDGKLMKKIKKCHSLISYLEIVNQVLDSPDCWNDTPLRSI</sequence>
<keyword evidence="4 5" id="KW-0560">Oxidoreductase</keyword>
<gene>
    <name evidence="9" type="primary">dusC_2</name>
    <name evidence="9" type="ORF">CLHUN_12500</name>
</gene>
<comment type="cofactor">
    <cofactor evidence="5 7">
        <name>FMN</name>
        <dbReference type="ChEBI" id="CHEBI:58210"/>
    </cofactor>
</comment>
<feature type="domain" description="DUS-like FMN-binding" evidence="8">
    <location>
        <begin position="5"/>
        <end position="280"/>
    </location>
</feature>
<name>A0A1V4SMB2_RUMHU</name>
<dbReference type="GO" id="GO:0017150">
    <property type="term" value="F:tRNA dihydrouridine synthase activity"/>
    <property type="evidence" value="ECO:0007669"/>
    <property type="project" value="InterPro"/>
</dbReference>
<dbReference type="GO" id="GO:0050660">
    <property type="term" value="F:flavin adenine dinucleotide binding"/>
    <property type="evidence" value="ECO:0007669"/>
    <property type="project" value="InterPro"/>
</dbReference>
<dbReference type="InterPro" id="IPR001269">
    <property type="entry name" value="DUS_fam"/>
</dbReference>
<dbReference type="InterPro" id="IPR013785">
    <property type="entry name" value="Aldolase_TIM"/>
</dbReference>
<keyword evidence="7" id="KW-0547">Nucleotide-binding</keyword>
<evidence type="ECO:0000259" key="8">
    <source>
        <dbReference type="Pfam" id="PF01207"/>
    </source>
</evidence>
<feature type="binding site" evidence="7">
    <location>
        <position position="65"/>
    </location>
    <ligand>
        <name>FMN</name>
        <dbReference type="ChEBI" id="CHEBI:58210"/>
    </ligand>
</feature>
<protein>
    <recommendedName>
        <fullName evidence="5">tRNA-dihydrouridine synthase</fullName>
        <ecNumber evidence="5">1.3.1.-</ecNumber>
    </recommendedName>
</protein>
<comment type="function">
    <text evidence="5">Catalyzes the synthesis of 5,6-dihydrouridine (D), a modified base found in the D-loop of most tRNAs, via the reduction of the C5-C6 double bond in target uridines.</text>
</comment>
<dbReference type="EC" id="1.3.1.-" evidence="5"/>
<feature type="active site" description="Proton donor" evidence="6">
    <location>
        <position position="95"/>
    </location>
</feature>
<comment type="caution">
    <text evidence="9">The sequence shown here is derived from an EMBL/GenBank/DDBJ whole genome shotgun (WGS) entry which is preliminary data.</text>
</comment>
<dbReference type="PROSITE" id="PS51257">
    <property type="entry name" value="PROKAR_LIPOPROTEIN"/>
    <property type="match status" value="1"/>
</dbReference>
<dbReference type="CDD" id="cd02801">
    <property type="entry name" value="DUS_like_FMN"/>
    <property type="match status" value="1"/>
</dbReference>
<feature type="binding site" evidence="7">
    <location>
        <position position="134"/>
    </location>
    <ligand>
        <name>FMN</name>
        <dbReference type="ChEBI" id="CHEBI:58210"/>
    </ligand>
</feature>
<dbReference type="InterPro" id="IPR035587">
    <property type="entry name" value="DUS-like_FMN-bd"/>
</dbReference>
<evidence type="ECO:0000256" key="7">
    <source>
        <dbReference type="PIRSR" id="PIRSR006621-2"/>
    </source>
</evidence>
<dbReference type="Proteomes" id="UP000191554">
    <property type="component" value="Unassembled WGS sequence"/>
</dbReference>
<reference evidence="9 10" key="1">
    <citation type="submission" date="2017-03" db="EMBL/GenBank/DDBJ databases">
        <title>Genome sequence of Clostridium hungatei DSM 14427.</title>
        <authorList>
            <person name="Poehlein A."/>
            <person name="Daniel R."/>
        </authorList>
    </citation>
    <scope>NUCLEOTIDE SEQUENCE [LARGE SCALE GENOMIC DNA]</scope>
    <source>
        <strain evidence="9 10">DSM 14427</strain>
    </source>
</reference>
<evidence type="ECO:0000256" key="1">
    <source>
        <dbReference type="ARBA" id="ARBA00022630"/>
    </source>
</evidence>
<keyword evidence="1 5" id="KW-0285">Flavoprotein</keyword>
<feature type="binding site" evidence="7">
    <location>
        <position position="163"/>
    </location>
    <ligand>
        <name>FMN</name>
        <dbReference type="ChEBI" id="CHEBI:58210"/>
    </ligand>
</feature>
<dbReference type="STRING" id="48256.CLHUN_12500"/>
<dbReference type="EMBL" id="MZGX01000006">
    <property type="protein sequence ID" value="OPX45018.1"/>
    <property type="molecule type" value="Genomic_DNA"/>
</dbReference>
<dbReference type="PANTHER" id="PTHR45846">
    <property type="entry name" value="TRNA-DIHYDROURIDINE(47) SYNTHASE [NAD(P)(+)]-LIKE"/>
    <property type="match status" value="1"/>
</dbReference>
<evidence type="ECO:0000256" key="4">
    <source>
        <dbReference type="ARBA" id="ARBA00023002"/>
    </source>
</evidence>
<evidence type="ECO:0000256" key="3">
    <source>
        <dbReference type="ARBA" id="ARBA00022694"/>
    </source>
</evidence>
<evidence type="ECO:0000256" key="5">
    <source>
        <dbReference type="PIRNR" id="PIRNR006621"/>
    </source>
</evidence>
<dbReference type="GO" id="GO:0003723">
    <property type="term" value="F:RNA binding"/>
    <property type="evidence" value="ECO:0007669"/>
    <property type="project" value="TreeGrafter"/>
</dbReference>
<dbReference type="AlphaFoldDB" id="A0A1V4SMB2"/>
<comment type="similarity">
    <text evidence="5">Belongs to the dus family.</text>
</comment>
<organism evidence="9 10">
    <name type="scientific">Ruminiclostridium hungatei</name>
    <name type="common">Clostridium hungatei</name>
    <dbReference type="NCBI Taxonomy" id="48256"/>
    <lineage>
        <taxon>Bacteria</taxon>
        <taxon>Bacillati</taxon>
        <taxon>Bacillota</taxon>
        <taxon>Clostridia</taxon>
        <taxon>Eubacteriales</taxon>
        <taxon>Oscillospiraceae</taxon>
        <taxon>Ruminiclostridium</taxon>
    </lineage>
</organism>
<evidence type="ECO:0000313" key="10">
    <source>
        <dbReference type="Proteomes" id="UP000191554"/>
    </source>
</evidence>
<dbReference type="SUPFAM" id="SSF51395">
    <property type="entry name" value="FMN-linked oxidoreductases"/>
    <property type="match status" value="1"/>
</dbReference>
<dbReference type="Pfam" id="PF01207">
    <property type="entry name" value="Dus"/>
    <property type="match status" value="1"/>
</dbReference>
<dbReference type="OrthoDB" id="9764501at2"/>
<evidence type="ECO:0000256" key="6">
    <source>
        <dbReference type="PIRSR" id="PIRSR006621-1"/>
    </source>
</evidence>
<feature type="binding site" evidence="7">
    <location>
        <begin position="219"/>
        <end position="220"/>
    </location>
    <ligand>
        <name>FMN</name>
        <dbReference type="ChEBI" id="CHEBI:58210"/>
    </ligand>
</feature>
<keyword evidence="2 5" id="KW-0288">FMN</keyword>